<evidence type="ECO:0000313" key="7">
    <source>
        <dbReference type="Proteomes" id="UP001379533"/>
    </source>
</evidence>
<evidence type="ECO:0000256" key="1">
    <source>
        <dbReference type="ARBA" id="ARBA00009437"/>
    </source>
</evidence>
<sequence>MVAIDPTLLPTFLAVRDAGRISAAAKIVHLSQPAVTAQIRKLEEALGVALFVRSARGVAPTRAGERLAAYARSVQRTLDEAAAAVRAGEEPLGALSLTASTTIAAHVLPPVLAKFRAAHPAIPLRLEVANTEEVLAAVKSGRVPLGLVEGHSRAAGVHLEPYVDDALVPVIGRTAPFRIRKVRDLAGVPILWREPGSGTRAILERALRTAGIRKKPLAIDLELASTEAILGAAVAGLGIAFVSRWSIQPHLVAGGVHLVPGLDFSVRRTFSWAIPAGGLQGTESRFYTFANGNPPVIS</sequence>
<evidence type="ECO:0000256" key="3">
    <source>
        <dbReference type="ARBA" id="ARBA00023125"/>
    </source>
</evidence>
<keyword evidence="2" id="KW-0805">Transcription regulation</keyword>
<dbReference type="PRINTS" id="PR00039">
    <property type="entry name" value="HTHLYSR"/>
</dbReference>
<dbReference type="Pfam" id="PF00126">
    <property type="entry name" value="HTH_1"/>
    <property type="match status" value="1"/>
</dbReference>
<dbReference type="Gene3D" id="3.40.190.10">
    <property type="entry name" value="Periplasmic binding protein-like II"/>
    <property type="match status" value="2"/>
</dbReference>
<dbReference type="SUPFAM" id="SSF46785">
    <property type="entry name" value="Winged helix' DNA-binding domain"/>
    <property type="match status" value="1"/>
</dbReference>
<dbReference type="Gene3D" id="1.10.10.10">
    <property type="entry name" value="Winged helix-like DNA-binding domain superfamily/Winged helix DNA-binding domain"/>
    <property type="match status" value="1"/>
</dbReference>
<dbReference type="InterPro" id="IPR036388">
    <property type="entry name" value="WH-like_DNA-bd_sf"/>
</dbReference>
<proteinExistence type="inferred from homology"/>
<gene>
    <name evidence="6" type="ORF">LZC95_44190</name>
</gene>
<dbReference type="RefSeq" id="WP_394844043.1">
    <property type="nucleotide sequence ID" value="NZ_CP089982.1"/>
</dbReference>
<name>A0ABZ2K9D7_9BACT</name>
<accession>A0ABZ2K9D7</accession>
<reference evidence="6 7" key="1">
    <citation type="submission" date="2021-12" db="EMBL/GenBank/DDBJ databases">
        <title>Discovery of the Pendulisporaceae a myxobacterial family with distinct sporulation behavior and unique specialized metabolism.</title>
        <authorList>
            <person name="Garcia R."/>
            <person name="Popoff A."/>
            <person name="Bader C.D."/>
            <person name="Loehr J."/>
            <person name="Walesch S."/>
            <person name="Walt C."/>
            <person name="Boldt J."/>
            <person name="Bunk B."/>
            <person name="Haeckl F.J.F.P.J."/>
            <person name="Gunesch A.P."/>
            <person name="Birkelbach J."/>
            <person name="Nuebel U."/>
            <person name="Pietschmann T."/>
            <person name="Bach T."/>
            <person name="Mueller R."/>
        </authorList>
    </citation>
    <scope>NUCLEOTIDE SEQUENCE [LARGE SCALE GENOMIC DNA]</scope>
    <source>
        <strain evidence="6 7">MSr12523</strain>
    </source>
</reference>
<evidence type="ECO:0000256" key="2">
    <source>
        <dbReference type="ARBA" id="ARBA00023015"/>
    </source>
</evidence>
<evidence type="ECO:0000313" key="6">
    <source>
        <dbReference type="EMBL" id="WXA93444.1"/>
    </source>
</evidence>
<keyword evidence="7" id="KW-1185">Reference proteome</keyword>
<protein>
    <submittedName>
        <fullName evidence="6">LysR substrate-binding domain-containing protein</fullName>
    </submittedName>
</protein>
<dbReference type="Proteomes" id="UP001379533">
    <property type="component" value="Chromosome"/>
</dbReference>
<organism evidence="6 7">
    <name type="scientific">Pendulispora brunnea</name>
    <dbReference type="NCBI Taxonomy" id="2905690"/>
    <lineage>
        <taxon>Bacteria</taxon>
        <taxon>Pseudomonadati</taxon>
        <taxon>Myxococcota</taxon>
        <taxon>Myxococcia</taxon>
        <taxon>Myxococcales</taxon>
        <taxon>Sorangiineae</taxon>
        <taxon>Pendulisporaceae</taxon>
        <taxon>Pendulispora</taxon>
    </lineage>
</organism>
<dbReference type="PROSITE" id="PS50931">
    <property type="entry name" value="HTH_LYSR"/>
    <property type="match status" value="1"/>
</dbReference>
<dbReference type="Pfam" id="PF03466">
    <property type="entry name" value="LysR_substrate"/>
    <property type="match status" value="1"/>
</dbReference>
<dbReference type="InterPro" id="IPR000847">
    <property type="entry name" value="LysR_HTH_N"/>
</dbReference>
<dbReference type="PANTHER" id="PTHR30126">
    <property type="entry name" value="HTH-TYPE TRANSCRIPTIONAL REGULATOR"/>
    <property type="match status" value="1"/>
</dbReference>
<keyword evidence="3" id="KW-0238">DNA-binding</keyword>
<dbReference type="EMBL" id="CP089982">
    <property type="protein sequence ID" value="WXA93444.1"/>
    <property type="molecule type" value="Genomic_DNA"/>
</dbReference>
<evidence type="ECO:0000256" key="4">
    <source>
        <dbReference type="ARBA" id="ARBA00023163"/>
    </source>
</evidence>
<feature type="domain" description="HTH lysR-type" evidence="5">
    <location>
        <begin position="4"/>
        <end position="61"/>
    </location>
</feature>
<comment type="similarity">
    <text evidence="1">Belongs to the LysR transcriptional regulatory family.</text>
</comment>
<keyword evidence="4" id="KW-0804">Transcription</keyword>
<dbReference type="PANTHER" id="PTHR30126:SF39">
    <property type="entry name" value="HTH-TYPE TRANSCRIPTIONAL REGULATOR CYSL"/>
    <property type="match status" value="1"/>
</dbReference>
<dbReference type="InterPro" id="IPR036390">
    <property type="entry name" value="WH_DNA-bd_sf"/>
</dbReference>
<evidence type="ECO:0000259" key="5">
    <source>
        <dbReference type="PROSITE" id="PS50931"/>
    </source>
</evidence>
<dbReference type="InterPro" id="IPR005119">
    <property type="entry name" value="LysR_subst-bd"/>
</dbReference>
<dbReference type="SUPFAM" id="SSF53850">
    <property type="entry name" value="Periplasmic binding protein-like II"/>
    <property type="match status" value="1"/>
</dbReference>